<dbReference type="GO" id="GO:0015205">
    <property type="term" value="F:nucleobase transmembrane transporter activity"/>
    <property type="evidence" value="ECO:0007669"/>
    <property type="project" value="TreeGrafter"/>
</dbReference>
<name>A0A8H4RA49_9HELO</name>
<comment type="similarity">
    <text evidence="2">Belongs to the purine-cytosine permease (2.A.39) family.</text>
</comment>
<keyword evidence="4 7" id="KW-1133">Transmembrane helix</keyword>
<feature type="transmembrane region" description="Helical" evidence="7">
    <location>
        <begin position="50"/>
        <end position="74"/>
    </location>
</feature>
<feature type="transmembrane region" description="Helical" evidence="7">
    <location>
        <begin position="478"/>
        <end position="498"/>
    </location>
</feature>
<accession>A0A8H4RA49</accession>
<reference evidence="8 9" key="1">
    <citation type="submission" date="2020-03" db="EMBL/GenBank/DDBJ databases">
        <title>Draft Genome Sequence of Cudoniella acicularis.</title>
        <authorList>
            <person name="Buettner E."/>
            <person name="Kellner H."/>
        </authorList>
    </citation>
    <scope>NUCLEOTIDE SEQUENCE [LARGE SCALE GENOMIC DNA]</scope>
    <source>
        <strain evidence="8 9">DSM 108380</strain>
    </source>
</reference>
<dbReference type="AlphaFoldDB" id="A0A8H4RA49"/>
<keyword evidence="9" id="KW-1185">Reference proteome</keyword>
<evidence type="ECO:0000256" key="1">
    <source>
        <dbReference type="ARBA" id="ARBA00004141"/>
    </source>
</evidence>
<dbReference type="PANTHER" id="PTHR30618">
    <property type="entry name" value="NCS1 FAMILY PURINE/PYRIMIDINE TRANSPORTER"/>
    <property type="match status" value="1"/>
</dbReference>
<feature type="region of interest" description="Disordered" evidence="6">
    <location>
        <begin position="518"/>
        <end position="539"/>
    </location>
</feature>
<dbReference type="EMBL" id="JAAMPI010001177">
    <property type="protein sequence ID" value="KAF4626315.1"/>
    <property type="molecule type" value="Genomic_DNA"/>
</dbReference>
<sequence length="814" mass="90242">MFERAKNSVRTFTWKLPKQKSTLAPDYVWSNSDQDPVDISRRTWSGATFVLYWFSDLVTYSTWANGAAVVALGLSPSDAIWIVFVAAMCNAIPTVLNSAIGADLHIPFPIAVRASYGYWLSYFCVVSRGILALFWFGVQSAGGATAVTQMITAIWPSYALLHNSLPASAGITSKGLLSYFIYHVVQTPFLFIRTEKLKWMFLAKTILVPPMALAMVIHLTVAARDAPNFWTEKATVTGSTRAWLWLSSMTSITGGFSTLAVNIPDFARFARKPGSQVWQLPFIPIFKIFVSIFGVVGAAASKELYGAVLWSPLDILAEWQGSYGGRAAAFFCAALWALAQICVNISANSVSFGNDITSLFPKYFNIQRGVIFAMLVGGWGMVPWIILANAKTFLNFMSAYAVFMAPIAGIMLTDYWFVKKRKIDVPALYDPEGIYGKCNWRSLIIMILVIVPMLPALANKVTSNNVHIPTGLSNLFTINWLYGFVASCVLYYVLNVIFPDRGTLIPCVVHGDREVVEGMERSDNRSSDGGAEGRAEKGVEGKGVVEVTGEIDEDEEVEMGMEELYSPCSPTGHGNFEQSGGVQVEEDVDDELGLEVGDVEEWEDVEVMEMEEEEEELPIELEREELLVVLTETEELLEVDEELPVVLETELLLLLLWLTEELLLVELETEELETEELETEELETEELETEELETEELETEELETEELETEELLTEEPLLVLEETLLPPVLDEDDVVDETVEELVPDEEEDSVTTLEDDVVGDAVEEFELDEEDEYVMIFEGDGEVDDVIDEFPYGPPGPVGDTVTVTGGGGGGV</sequence>
<keyword evidence="3 7" id="KW-0812">Transmembrane</keyword>
<dbReference type="InterPro" id="IPR045225">
    <property type="entry name" value="Uracil/uridine/allantoin_perm"/>
</dbReference>
<evidence type="ECO:0000256" key="5">
    <source>
        <dbReference type="ARBA" id="ARBA00023136"/>
    </source>
</evidence>
<feature type="transmembrane region" description="Helical" evidence="7">
    <location>
        <begin position="393"/>
        <end position="417"/>
    </location>
</feature>
<dbReference type="Proteomes" id="UP000566819">
    <property type="component" value="Unassembled WGS sequence"/>
</dbReference>
<feature type="region of interest" description="Disordered" evidence="6">
    <location>
        <begin position="670"/>
        <end position="711"/>
    </location>
</feature>
<protein>
    <submittedName>
        <fullName evidence="8">Uncharacterized protein</fullName>
    </submittedName>
</protein>
<dbReference type="Pfam" id="PF02133">
    <property type="entry name" value="Transp_cyt_pur"/>
    <property type="match status" value="1"/>
</dbReference>
<evidence type="ECO:0000256" key="7">
    <source>
        <dbReference type="SAM" id="Phobius"/>
    </source>
</evidence>
<comment type="subcellular location">
    <subcellularLocation>
        <location evidence="1">Membrane</location>
        <topology evidence="1">Multi-pass membrane protein</topology>
    </subcellularLocation>
</comment>
<evidence type="ECO:0000256" key="2">
    <source>
        <dbReference type="ARBA" id="ARBA00008974"/>
    </source>
</evidence>
<dbReference type="InterPro" id="IPR001248">
    <property type="entry name" value="Pur-cyt_permease"/>
</dbReference>
<proteinExistence type="inferred from homology"/>
<keyword evidence="5 7" id="KW-0472">Membrane</keyword>
<evidence type="ECO:0000256" key="6">
    <source>
        <dbReference type="SAM" id="MobiDB-lite"/>
    </source>
</evidence>
<feature type="transmembrane region" description="Helical" evidence="7">
    <location>
        <begin position="116"/>
        <end position="138"/>
    </location>
</feature>
<evidence type="ECO:0000313" key="9">
    <source>
        <dbReference type="Proteomes" id="UP000566819"/>
    </source>
</evidence>
<feature type="region of interest" description="Disordered" evidence="6">
    <location>
        <begin position="793"/>
        <end position="814"/>
    </location>
</feature>
<feature type="transmembrane region" description="Helical" evidence="7">
    <location>
        <begin position="80"/>
        <end position="104"/>
    </location>
</feature>
<organism evidence="8 9">
    <name type="scientific">Cudoniella acicularis</name>
    <dbReference type="NCBI Taxonomy" id="354080"/>
    <lineage>
        <taxon>Eukaryota</taxon>
        <taxon>Fungi</taxon>
        <taxon>Dikarya</taxon>
        <taxon>Ascomycota</taxon>
        <taxon>Pezizomycotina</taxon>
        <taxon>Leotiomycetes</taxon>
        <taxon>Helotiales</taxon>
        <taxon>Tricladiaceae</taxon>
        <taxon>Cudoniella</taxon>
    </lineage>
</organism>
<dbReference type="Gene3D" id="1.10.4160.10">
    <property type="entry name" value="Hydantoin permease"/>
    <property type="match status" value="1"/>
</dbReference>
<feature type="transmembrane region" description="Helical" evidence="7">
    <location>
        <begin position="242"/>
        <end position="261"/>
    </location>
</feature>
<feature type="transmembrane region" description="Helical" evidence="7">
    <location>
        <begin position="327"/>
        <end position="347"/>
    </location>
</feature>
<dbReference type="OrthoDB" id="2018619at2759"/>
<evidence type="ECO:0000313" key="8">
    <source>
        <dbReference type="EMBL" id="KAF4626315.1"/>
    </source>
</evidence>
<feature type="transmembrane region" description="Helical" evidence="7">
    <location>
        <begin position="282"/>
        <end position="300"/>
    </location>
</feature>
<evidence type="ECO:0000256" key="4">
    <source>
        <dbReference type="ARBA" id="ARBA00022989"/>
    </source>
</evidence>
<evidence type="ECO:0000256" key="3">
    <source>
        <dbReference type="ARBA" id="ARBA00022692"/>
    </source>
</evidence>
<dbReference type="CDD" id="cd11482">
    <property type="entry name" value="SLC-NCS1sbd_NRT1-like"/>
    <property type="match status" value="1"/>
</dbReference>
<feature type="transmembrane region" description="Helical" evidence="7">
    <location>
        <begin position="368"/>
        <end position="387"/>
    </location>
</feature>
<gene>
    <name evidence="8" type="ORF">G7Y89_g11847</name>
</gene>
<dbReference type="GO" id="GO:0005886">
    <property type="term" value="C:plasma membrane"/>
    <property type="evidence" value="ECO:0007669"/>
    <property type="project" value="TreeGrafter"/>
</dbReference>
<dbReference type="PANTHER" id="PTHR30618:SF0">
    <property type="entry name" value="PURINE-URACIL PERMEASE NCS1"/>
    <property type="match status" value="1"/>
</dbReference>
<feature type="transmembrane region" description="Helical" evidence="7">
    <location>
        <begin position="199"/>
        <end position="222"/>
    </location>
</feature>
<comment type="caution">
    <text evidence="8">The sequence shown here is derived from an EMBL/GenBank/DDBJ whole genome shotgun (WGS) entry which is preliminary data.</text>
</comment>
<feature type="transmembrane region" description="Helical" evidence="7">
    <location>
        <begin position="438"/>
        <end position="458"/>
    </location>
</feature>